<dbReference type="STRING" id="103827.A0A0N5CZJ5"/>
<reference evidence="3" key="1">
    <citation type="submission" date="2017-02" db="UniProtKB">
        <authorList>
            <consortium name="WormBaseParasite"/>
        </authorList>
    </citation>
    <scope>IDENTIFICATION</scope>
</reference>
<proteinExistence type="predicted"/>
<dbReference type="AlphaFoldDB" id="A0A0N5CZJ5"/>
<gene>
    <name evidence="1" type="ORF">TCLT_LOCUS5904</name>
</gene>
<organism evidence="3">
    <name type="scientific">Thelazia callipaeda</name>
    <name type="common">Oriental eyeworm</name>
    <name type="synonym">Parasitic nematode</name>
    <dbReference type="NCBI Taxonomy" id="103827"/>
    <lineage>
        <taxon>Eukaryota</taxon>
        <taxon>Metazoa</taxon>
        <taxon>Ecdysozoa</taxon>
        <taxon>Nematoda</taxon>
        <taxon>Chromadorea</taxon>
        <taxon>Rhabditida</taxon>
        <taxon>Spirurina</taxon>
        <taxon>Spiruromorpha</taxon>
        <taxon>Thelazioidea</taxon>
        <taxon>Thelaziidae</taxon>
        <taxon>Thelazia</taxon>
    </lineage>
</organism>
<protein>
    <submittedName>
        <fullName evidence="1 3">Uncharacterized protein</fullName>
    </submittedName>
</protein>
<name>A0A0N5CZJ5_THECL</name>
<sequence>MVTFFKLDSNKITAIISLDDKEYFVRKPTFTTRPTQPPPPPPSALFSPRSKLRQEVLPITNNLDNLSSSTRVPPIPIKPPNLSTKMLMIAEDDTYEVPNTTRKRYAIFLIIIIDY</sequence>
<dbReference type="WBParaSite" id="TCLT_0000591501-mRNA-1">
    <property type="protein sequence ID" value="TCLT_0000591501-mRNA-1"/>
    <property type="gene ID" value="TCLT_0000591501"/>
</dbReference>
<evidence type="ECO:0000313" key="1">
    <source>
        <dbReference type="EMBL" id="VDN03199.1"/>
    </source>
</evidence>
<keyword evidence="2" id="KW-1185">Reference proteome</keyword>
<accession>A0A0N5CZJ5</accession>
<reference evidence="1 2" key="2">
    <citation type="submission" date="2018-11" db="EMBL/GenBank/DDBJ databases">
        <authorList>
            <consortium name="Pathogen Informatics"/>
        </authorList>
    </citation>
    <scope>NUCLEOTIDE SEQUENCE [LARGE SCALE GENOMIC DNA]</scope>
</reference>
<evidence type="ECO:0000313" key="3">
    <source>
        <dbReference type="WBParaSite" id="TCLT_0000591501-mRNA-1"/>
    </source>
</evidence>
<dbReference type="Proteomes" id="UP000276776">
    <property type="component" value="Unassembled WGS sequence"/>
</dbReference>
<evidence type="ECO:0000313" key="2">
    <source>
        <dbReference type="Proteomes" id="UP000276776"/>
    </source>
</evidence>
<dbReference type="EMBL" id="UYYF01004372">
    <property type="protein sequence ID" value="VDN03199.1"/>
    <property type="molecule type" value="Genomic_DNA"/>
</dbReference>